<evidence type="ECO:0000313" key="1">
    <source>
        <dbReference type="EMBL" id="KAF9471826.1"/>
    </source>
</evidence>
<gene>
    <name evidence="1" type="ORF">BDN70DRAFT_973855</name>
</gene>
<dbReference type="Proteomes" id="UP000807469">
    <property type="component" value="Unassembled WGS sequence"/>
</dbReference>
<dbReference type="OrthoDB" id="2891292at2759"/>
<evidence type="ECO:0000313" key="2">
    <source>
        <dbReference type="Proteomes" id="UP000807469"/>
    </source>
</evidence>
<accession>A0A9P5YPY6</accession>
<keyword evidence="2" id="KW-1185">Reference proteome</keyword>
<comment type="caution">
    <text evidence="1">The sequence shown here is derived from an EMBL/GenBank/DDBJ whole genome shotgun (WGS) entry which is preliminary data.</text>
</comment>
<dbReference type="EMBL" id="MU155616">
    <property type="protein sequence ID" value="KAF9471826.1"/>
    <property type="molecule type" value="Genomic_DNA"/>
</dbReference>
<sequence length="121" mass="13535">MFYGPKPMGFSRQGVWLIGYCGPMGYGLQIPAHQAGGSIYLWVIRGYGLSGVWVMRGSTVVKHSSCITLSAPCEFHLLWQFFRGQVNWFSGSLDTAKRIIGQFSSRIAHFCRSQGTCYKTI</sequence>
<proteinExistence type="predicted"/>
<reference evidence="1" key="1">
    <citation type="submission" date="2020-11" db="EMBL/GenBank/DDBJ databases">
        <authorList>
            <consortium name="DOE Joint Genome Institute"/>
            <person name="Ahrendt S."/>
            <person name="Riley R."/>
            <person name="Andreopoulos W."/>
            <person name="Labutti K."/>
            <person name="Pangilinan J."/>
            <person name="Ruiz-Duenas F.J."/>
            <person name="Barrasa J.M."/>
            <person name="Sanchez-Garcia M."/>
            <person name="Camarero S."/>
            <person name="Miyauchi S."/>
            <person name="Serrano A."/>
            <person name="Linde D."/>
            <person name="Babiker R."/>
            <person name="Drula E."/>
            <person name="Ayuso-Fernandez I."/>
            <person name="Pacheco R."/>
            <person name="Padilla G."/>
            <person name="Ferreira P."/>
            <person name="Barriuso J."/>
            <person name="Kellner H."/>
            <person name="Castanera R."/>
            <person name="Alfaro M."/>
            <person name="Ramirez L."/>
            <person name="Pisabarro A.G."/>
            <person name="Kuo A."/>
            <person name="Tritt A."/>
            <person name="Lipzen A."/>
            <person name="He G."/>
            <person name="Yan M."/>
            <person name="Ng V."/>
            <person name="Cullen D."/>
            <person name="Martin F."/>
            <person name="Rosso M.-N."/>
            <person name="Henrissat B."/>
            <person name="Hibbett D."/>
            <person name="Martinez A.T."/>
            <person name="Grigoriev I.V."/>
        </authorList>
    </citation>
    <scope>NUCLEOTIDE SEQUENCE</scope>
    <source>
        <strain evidence="1">CIRM-BRFM 674</strain>
    </source>
</reference>
<protein>
    <submittedName>
        <fullName evidence="1">Uncharacterized protein</fullName>
    </submittedName>
</protein>
<name>A0A9P5YPY6_9AGAR</name>
<dbReference type="AlphaFoldDB" id="A0A9P5YPY6"/>
<organism evidence="1 2">
    <name type="scientific">Pholiota conissans</name>
    <dbReference type="NCBI Taxonomy" id="109636"/>
    <lineage>
        <taxon>Eukaryota</taxon>
        <taxon>Fungi</taxon>
        <taxon>Dikarya</taxon>
        <taxon>Basidiomycota</taxon>
        <taxon>Agaricomycotina</taxon>
        <taxon>Agaricomycetes</taxon>
        <taxon>Agaricomycetidae</taxon>
        <taxon>Agaricales</taxon>
        <taxon>Agaricineae</taxon>
        <taxon>Strophariaceae</taxon>
        <taxon>Pholiota</taxon>
    </lineage>
</organism>